<dbReference type="Proteomes" id="UP001054252">
    <property type="component" value="Unassembled WGS sequence"/>
</dbReference>
<gene>
    <name evidence="5" type="ORF">SLEP1_g41054</name>
</gene>
<keyword evidence="6" id="KW-1185">Reference proteome</keyword>
<dbReference type="EMBL" id="BPVZ01000095">
    <property type="protein sequence ID" value="GKV32445.1"/>
    <property type="molecule type" value="Genomic_DNA"/>
</dbReference>
<proteinExistence type="predicted"/>
<sequence length="1200" mass="135864">MKKGKVEFRVAQNRREEKQWVRRDGRVRPGRSYAQAVAVSPGAVADVIPEKTTEKMSVPLITEGVAGATSPIQGNLVLEFLPSDEEVAWLNRSMVAMVRSLHMIILIDNSEGCLVEFIENNKELTELWFEWVQPTSLSTVSAASRLAWLRFFGVPLHSWSERCFAELEGLIGEVILVDEDTKSKSFLCEGWVLIMCEKRAKISATIHLKVGNEAFPIEVAEEEWRMDPDWWLAGEQRNLMSESVSEYFSDDGSESGLMASGFCGEDEAMNGDIQAVTDAATEGESFKNFELIGMEMCGLDGADLVGLARDDLIGPKGVDMVGPAATRSGEQQAVGGGWEEKIKSRGGELGNCKNKMQKGSKKQGQPRGTQAGAADGKLLSVRWVGLGSVVKRKEISKLVRKENPNFLFIQETKLEQIDMSVCRLVWNSDDFEWVMQKSNGNSGGMLCIWNKRYFVKQRVVEGQGFIGISGEWGQQRIQCTFVNVYALCNRQRRVVLWGELRRLVLDEGGRWLLAGDFNAVRNSAERKGRMGETQDMEEFNLFVQETGLVDIRLRNRKFTWYRPDGTSMSRLDRFLLSTKMSLMEGDWIQEGIRRMGSLQVQAEVEIEEECKRWNDRVFGNVEARFDKLRNEIERLDKKCEVEGLNEAEVKQRREAFQELRETLKQRELVWKQKSRANWASFGDANIAFFHRSVHARRAQNTISGIYGDNGWVEEPELVKAEAVKYFTKEIEEGLNDCDGSKAPGPNGFNFNFVKFAWSTMKEDFVNFVTEFHRNGRPISLIGCLYKLLAKVLANRLKMVMEGIISESQAAFIGGRQLVDSVLVLNEVVHEVKWRKQECFILKADFEKAYDYVDWGFLDWMMNRMGFGFADDTVFMGKADVDNLRVVKAILNWFQLISGLKINFGKSYLYGFNVSEGWVKGAVDILRCGVGKMPFTYLGLPVGGNSGRRQFWNPVLDRFRQKLASWKSPLLSFGGDGVDGLWKRVLWEKYYGGRKEADVTSVVTWNMSGVWKDIVGLGRGSEQLEAMLGKGFKWKVGNGSCVDFWHDKWVGDKSLRNLFPRLYALANIREGLLKDMGFWSAETWIWDCRLATKDNLCRRGVVVPGGNVCCGLCHEGVEHLQHIFCECKAVWLVWMKVLGWWGVQSPLPKDVFGLADVVVAGINGGCWTEVGTLVFLVTTWHKAAVFPIQIGFYARRSARGP</sequence>
<comment type="caution">
    <text evidence="5">The sequence shown here is derived from an EMBL/GenBank/DDBJ whole genome shotgun (WGS) entry which is preliminary data.</text>
</comment>
<dbReference type="SUPFAM" id="SSF56219">
    <property type="entry name" value="DNase I-like"/>
    <property type="match status" value="1"/>
</dbReference>
<evidence type="ECO:0000259" key="3">
    <source>
        <dbReference type="Pfam" id="PF00078"/>
    </source>
</evidence>
<accession>A0AAV5L5X1</accession>
<feature type="region of interest" description="Disordered" evidence="2">
    <location>
        <begin position="349"/>
        <end position="372"/>
    </location>
</feature>
<reference evidence="5 6" key="1">
    <citation type="journal article" date="2021" name="Commun. Biol.">
        <title>The genome of Shorea leprosula (Dipterocarpaceae) highlights the ecological relevance of drought in aseasonal tropical rainforests.</title>
        <authorList>
            <person name="Ng K.K.S."/>
            <person name="Kobayashi M.J."/>
            <person name="Fawcett J.A."/>
            <person name="Hatakeyama M."/>
            <person name="Paape T."/>
            <person name="Ng C.H."/>
            <person name="Ang C.C."/>
            <person name="Tnah L.H."/>
            <person name="Lee C.T."/>
            <person name="Nishiyama T."/>
            <person name="Sese J."/>
            <person name="O'Brien M.J."/>
            <person name="Copetti D."/>
            <person name="Mohd Noor M.I."/>
            <person name="Ong R.C."/>
            <person name="Putra M."/>
            <person name="Sireger I.Z."/>
            <person name="Indrioko S."/>
            <person name="Kosugi Y."/>
            <person name="Izuno A."/>
            <person name="Isagi Y."/>
            <person name="Lee S.L."/>
            <person name="Shimizu K.K."/>
        </authorList>
    </citation>
    <scope>NUCLEOTIDE SEQUENCE [LARGE SCALE GENOMIC DNA]</scope>
    <source>
        <strain evidence="5">214</strain>
    </source>
</reference>
<dbReference type="PANTHER" id="PTHR33116">
    <property type="entry name" value="REVERSE TRANSCRIPTASE ZINC-BINDING DOMAIN-CONTAINING PROTEIN-RELATED-RELATED"/>
    <property type="match status" value="1"/>
</dbReference>
<dbReference type="AlphaFoldDB" id="A0AAV5L5X1"/>
<dbReference type="Pfam" id="PF03372">
    <property type="entry name" value="Exo_endo_phos"/>
    <property type="match status" value="1"/>
</dbReference>
<protein>
    <recommendedName>
        <fullName evidence="7">Reverse transcriptase domain-containing protein</fullName>
    </recommendedName>
</protein>
<dbReference type="Pfam" id="PF00078">
    <property type="entry name" value="RVT_1"/>
    <property type="match status" value="1"/>
</dbReference>
<feature type="domain" description="Reverse transcriptase" evidence="3">
    <location>
        <begin position="774"/>
        <end position="865"/>
    </location>
</feature>
<dbReference type="PANTHER" id="PTHR33116:SF78">
    <property type="entry name" value="OS12G0587133 PROTEIN"/>
    <property type="match status" value="1"/>
</dbReference>
<dbReference type="InterPro" id="IPR005135">
    <property type="entry name" value="Endo/exonuclease/phosphatase"/>
</dbReference>
<name>A0AAV5L5X1_9ROSI</name>
<evidence type="ECO:0000313" key="6">
    <source>
        <dbReference type="Proteomes" id="UP001054252"/>
    </source>
</evidence>
<evidence type="ECO:0000256" key="2">
    <source>
        <dbReference type="SAM" id="MobiDB-lite"/>
    </source>
</evidence>
<dbReference type="GO" id="GO:0003824">
    <property type="term" value="F:catalytic activity"/>
    <property type="evidence" value="ECO:0007669"/>
    <property type="project" value="InterPro"/>
</dbReference>
<dbReference type="Gene3D" id="3.60.10.10">
    <property type="entry name" value="Endonuclease/exonuclease/phosphatase"/>
    <property type="match status" value="1"/>
</dbReference>
<evidence type="ECO:0000256" key="1">
    <source>
        <dbReference type="SAM" id="Coils"/>
    </source>
</evidence>
<dbReference type="InterPro" id="IPR000477">
    <property type="entry name" value="RT_dom"/>
</dbReference>
<evidence type="ECO:0000259" key="4">
    <source>
        <dbReference type="Pfam" id="PF03372"/>
    </source>
</evidence>
<feature type="coiled-coil region" evidence="1">
    <location>
        <begin position="618"/>
        <end position="666"/>
    </location>
</feature>
<keyword evidence="1" id="KW-0175">Coiled coil</keyword>
<dbReference type="CDD" id="cd01650">
    <property type="entry name" value="RT_nLTR_like"/>
    <property type="match status" value="1"/>
</dbReference>
<feature type="domain" description="Endonuclease/exonuclease/phosphatase" evidence="4">
    <location>
        <begin position="389"/>
        <end position="578"/>
    </location>
</feature>
<evidence type="ECO:0008006" key="7">
    <source>
        <dbReference type="Google" id="ProtNLM"/>
    </source>
</evidence>
<evidence type="ECO:0000313" key="5">
    <source>
        <dbReference type="EMBL" id="GKV32445.1"/>
    </source>
</evidence>
<organism evidence="5 6">
    <name type="scientific">Rubroshorea leprosula</name>
    <dbReference type="NCBI Taxonomy" id="152421"/>
    <lineage>
        <taxon>Eukaryota</taxon>
        <taxon>Viridiplantae</taxon>
        <taxon>Streptophyta</taxon>
        <taxon>Embryophyta</taxon>
        <taxon>Tracheophyta</taxon>
        <taxon>Spermatophyta</taxon>
        <taxon>Magnoliopsida</taxon>
        <taxon>eudicotyledons</taxon>
        <taxon>Gunneridae</taxon>
        <taxon>Pentapetalae</taxon>
        <taxon>rosids</taxon>
        <taxon>malvids</taxon>
        <taxon>Malvales</taxon>
        <taxon>Dipterocarpaceae</taxon>
        <taxon>Rubroshorea</taxon>
    </lineage>
</organism>
<dbReference type="InterPro" id="IPR036691">
    <property type="entry name" value="Endo/exonu/phosph_ase_sf"/>
</dbReference>